<organism evidence="8 9">
    <name type="scientific">Cladonia borealis</name>
    <dbReference type="NCBI Taxonomy" id="184061"/>
    <lineage>
        <taxon>Eukaryota</taxon>
        <taxon>Fungi</taxon>
        <taxon>Dikarya</taxon>
        <taxon>Ascomycota</taxon>
        <taxon>Pezizomycotina</taxon>
        <taxon>Lecanoromycetes</taxon>
        <taxon>OSLEUM clade</taxon>
        <taxon>Lecanoromycetidae</taxon>
        <taxon>Lecanorales</taxon>
        <taxon>Lecanorineae</taxon>
        <taxon>Cladoniaceae</taxon>
        <taxon>Cladonia</taxon>
    </lineage>
</organism>
<dbReference type="GO" id="GO:0051539">
    <property type="term" value="F:4 iron, 4 sulfur cluster binding"/>
    <property type="evidence" value="ECO:0007669"/>
    <property type="project" value="UniProtKB-KW"/>
</dbReference>
<evidence type="ECO:0000256" key="3">
    <source>
        <dbReference type="ARBA" id="ARBA00011245"/>
    </source>
</evidence>
<feature type="region of interest" description="Disordered" evidence="7">
    <location>
        <begin position="95"/>
        <end position="115"/>
    </location>
</feature>
<dbReference type="PANTHER" id="PTHR14464">
    <property type="entry name" value="EXONUCLEASE V"/>
    <property type="match status" value="1"/>
</dbReference>
<keyword evidence="6" id="KW-0378">Hydrolase</keyword>
<evidence type="ECO:0000256" key="6">
    <source>
        <dbReference type="ARBA" id="ARBA00022839"/>
    </source>
</evidence>
<sequence length="519" mass="58687">MEVAVTDEDDGLSDYGSDFTADEEEILKGLLEQTHSHKANLPEAAPSLQLRDIEDDESPRGAKVLRRLGYERRDYNPPAVQLLESERRMVTIQIEGDSSLSPNVESSRSRSERERVSSIEAPLDIRSEIPDLRSPLERFRTKPKKALSVTDLVSPSWCELQYFYTLTKHGRKRRTPAMKQGSAVHKTLEDQVHTTVAVEITSKEDAWGLRIWNIIQGLKTLRESGMTRELEIWGTVDGLVVNGVIDELSYICPDRELEEAEENGRATKVIPADQASITDYLGSSTLENNGRGVLTSTRSLLKKTFKIYITDVKTRGVRSIPKGASFRPTLMQLMLYHHLLSTLATNKVDPAILFDRYDLNPDTPFSDSFIAQIGNLNISDSPSPEPSQTSLPPSSTQDSITTLLTHNSLRSLWTLMISEFAYTFPAGAKSIGNVLKAEYRAQNDGAIMGIKTFLYDEETMREYLEDEMRWWKGEREAVGVVEEEAYKCGFCEFSEECEWRKGKIDEGVQRMRERTRSVV</sequence>
<evidence type="ECO:0008006" key="10">
    <source>
        <dbReference type="Google" id="ProtNLM"/>
    </source>
</evidence>
<keyword evidence="4" id="KW-0408">Iron</keyword>
<dbReference type="GO" id="GO:0036297">
    <property type="term" value="P:interstrand cross-link repair"/>
    <property type="evidence" value="ECO:0007669"/>
    <property type="project" value="TreeGrafter"/>
</dbReference>
<keyword evidence="4" id="KW-0004">4Fe-4S</keyword>
<comment type="caution">
    <text evidence="8">The sequence shown here is derived from an EMBL/GenBank/DDBJ whole genome shotgun (WGS) entry which is preliminary data.</text>
</comment>
<evidence type="ECO:0000256" key="4">
    <source>
        <dbReference type="ARBA" id="ARBA00022485"/>
    </source>
</evidence>
<keyword evidence="9" id="KW-1185">Reference proteome</keyword>
<dbReference type="GO" id="GO:0005634">
    <property type="term" value="C:nucleus"/>
    <property type="evidence" value="ECO:0007669"/>
    <property type="project" value="TreeGrafter"/>
</dbReference>
<accession>A0AA39R6C8</accession>
<dbReference type="InterPro" id="IPR019190">
    <property type="entry name" value="EXOV"/>
</dbReference>
<proteinExistence type="inferred from homology"/>
<keyword evidence="4" id="KW-0411">Iron-sulfur</keyword>
<evidence type="ECO:0000313" key="9">
    <source>
        <dbReference type="Proteomes" id="UP001166286"/>
    </source>
</evidence>
<dbReference type="GO" id="GO:0005739">
    <property type="term" value="C:mitochondrion"/>
    <property type="evidence" value="ECO:0007669"/>
    <property type="project" value="TreeGrafter"/>
</dbReference>
<evidence type="ECO:0000256" key="5">
    <source>
        <dbReference type="ARBA" id="ARBA00022722"/>
    </source>
</evidence>
<reference evidence="8" key="1">
    <citation type="submission" date="2023-03" db="EMBL/GenBank/DDBJ databases">
        <title>Complete genome of Cladonia borealis.</title>
        <authorList>
            <person name="Park H."/>
        </authorList>
    </citation>
    <scope>NUCLEOTIDE SEQUENCE</scope>
    <source>
        <strain evidence="8">ANT050790</strain>
    </source>
</reference>
<evidence type="ECO:0000313" key="8">
    <source>
        <dbReference type="EMBL" id="KAK0514625.1"/>
    </source>
</evidence>
<keyword evidence="5" id="KW-0540">Nuclease</keyword>
<evidence type="ECO:0000256" key="1">
    <source>
        <dbReference type="ARBA" id="ARBA00001966"/>
    </source>
</evidence>
<name>A0AA39R6C8_9LECA</name>
<dbReference type="Pfam" id="PF09810">
    <property type="entry name" value="Exo5"/>
    <property type="match status" value="1"/>
</dbReference>
<dbReference type="AlphaFoldDB" id="A0AA39R6C8"/>
<dbReference type="GO" id="GO:0045145">
    <property type="term" value="F:single-stranded DNA 5'-3' DNA exonuclease activity"/>
    <property type="evidence" value="ECO:0007669"/>
    <property type="project" value="InterPro"/>
</dbReference>
<keyword evidence="6" id="KW-0269">Exonuclease</keyword>
<comment type="similarity">
    <text evidence="2">Belongs to the EXO5 family.</text>
</comment>
<gene>
    <name evidence="8" type="ORF">JMJ35_003242</name>
</gene>
<keyword evidence="4" id="KW-0479">Metal-binding</keyword>
<comment type="subunit">
    <text evidence="3">Monomer.</text>
</comment>
<protein>
    <recommendedName>
        <fullName evidence="10">Exonuclease V</fullName>
    </recommendedName>
</protein>
<evidence type="ECO:0000256" key="2">
    <source>
        <dbReference type="ARBA" id="ARBA00009797"/>
    </source>
</evidence>
<dbReference type="PANTHER" id="PTHR14464:SF4">
    <property type="entry name" value="EXONUCLEASE V"/>
    <property type="match status" value="1"/>
</dbReference>
<comment type="cofactor">
    <cofactor evidence="1">
        <name>[4Fe-4S] cluster</name>
        <dbReference type="ChEBI" id="CHEBI:49883"/>
    </cofactor>
</comment>
<dbReference type="EMBL" id="JAFEKC020000005">
    <property type="protein sequence ID" value="KAK0514625.1"/>
    <property type="molecule type" value="Genomic_DNA"/>
</dbReference>
<dbReference type="Proteomes" id="UP001166286">
    <property type="component" value="Unassembled WGS sequence"/>
</dbReference>
<evidence type="ECO:0000256" key="7">
    <source>
        <dbReference type="SAM" id="MobiDB-lite"/>
    </source>
</evidence>